<feature type="transmembrane region" description="Helical" evidence="1">
    <location>
        <begin position="103"/>
        <end position="123"/>
    </location>
</feature>
<evidence type="ECO:0000313" key="2">
    <source>
        <dbReference type="EMBL" id="GAD31294.1"/>
    </source>
</evidence>
<proteinExistence type="predicted"/>
<evidence type="ECO:0000313" key="3">
    <source>
        <dbReference type="Proteomes" id="UP000030675"/>
    </source>
</evidence>
<keyword evidence="1" id="KW-1133">Transmembrane helix</keyword>
<dbReference type="EMBL" id="DF196820">
    <property type="protein sequence ID" value="GAD31294.1"/>
    <property type="molecule type" value="Genomic_DNA"/>
</dbReference>
<dbReference type="RefSeq" id="WP_023934096.1">
    <property type="nucleotide sequence ID" value="NZ_DF196820.1"/>
</dbReference>
<dbReference type="AlphaFoldDB" id="V5F7L8"/>
<feature type="transmembrane region" description="Helical" evidence="1">
    <location>
        <begin position="135"/>
        <end position="156"/>
    </location>
</feature>
<sequence length="167" mass="19158">MEKIEQYKQTSKQFILNEFIIFLSQIVIFFMVTIFVSNFLSNEDKLVNFLNQKINDGTKSELFLSLLAILFVIGLFTTLDKIFDNKQINLYIDEVLYEIPKLIYTLGSSVSGAMLASTLYLIFNPTPEITAIKTAGSAVSFAFIVFVYGCFFSYMFKRKTHIINTQT</sequence>
<evidence type="ECO:0000256" key="1">
    <source>
        <dbReference type="SAM" id="Phobius"/>
    </source>
</evidence>
<gene>
    <name evidence="2" type="ORF">PLEI_2952</name>
</gene>
<name>V5F7L8_PHOLE</name>
<protein>
    <submittedName>
        <fullName evidence="2">Putative membrane protein</fullName>
    </submittedName>
</protein>
<accession>V5F7L8</accession>
<dbReference type="Proteomes" id="UP000030675">
    <property type="component" value="Unassembled WGS sequence"/>
</dbReference>
<feature type="transmembrane region" description="Helical" evidence="1">
    <location>
        <begin position="20"/>
        <end position="42"/>
    </location>
</feature>
<keyword evidence="1" id="KW-0812">Transmembrane</keyword>
<reference evidence="3" key="1">
    <citation type="submission" date="2012-12" db="EMBL/GenBank/DDBJ databases">
        <title>Genome Sequence of Photobacterium leiognathi lrivu.4.1.</title>
        <authorList>
            <person name="Urbanczyk H."/>
            <person name="Ogura Y."/>
            <person name="Hayashi T."/>
            <person name="Dunlap P.V."/>
        </authorList>
    </citation>
    <scope>NUCLEOTIDE SEQUENCE [LARGE SCALE GENOMIC DNA]</scope>
    <source>
        <strain evidence="3">lrivu.4.1</strain>
    </source>
</reference>
<keyword evidence="1" id="KW-0472">Membrane</keyword>
<dbReference type="HOGENOM" id="CLU_1593030_0_0_6"/>
<feature type="transmembrane region" description="Helical" evidence="1">
    <location>
        <begin position="62"/>
        <end position="83"/>
    </location>
</feature>
<organism evidence="2 3">
    <name type="scientific">Photobacterium leiognathi lrivu.4.1</name>
    <dbReference type="NCBI Taxonomy" id="1248232"/>
    <lineage>
        <taxon>Bacteria</taxon>
        <taxon>Pseudomonadati</taxon>
        <taxon>Pseudomonadota</taxon>
        <taxon>Gammaproteobacteria</taxon>
        <taxon>Vibrionales</taxon>
        <taxon>Vibrionaceae</taxon>
        <taxon>Photobacterium</taxon>
    </lineage>
</organism>